<protein>
    <submittedName>
        <fullName evidence="2">Transcriptional regulator, MarR family</fullName>
    </submittedName>
</protein>
<dbReference type="GeneID" id="94692360"/>
<dbReference type="PRINTS" id="PR00598">
    <property type="entry name" value="HTHMARR"/>
</dbReference>
<dbReference type="InterPro" id="IPR036388">
    <property type="entry name" value="WH-like_DNA-bd_sf"/>
</dbReference>
<dbReference type="SUPFAM" id="SSF46785">
    <property type="entry name" value="Winged helix' DNA-binding domain"/>
    <property type="match status" value="1"/>
</dbReference>
<dbReference type="AlphaFoldDB" id="A0A1H3NQB8"/>
<dbReference type="InterPro" id="IPR000835">
    <property type="entry name" value="HTH_MarR-typ"/>
</dbReference>
<dbReference type="GO" id="GO:0006950">
    <property type="term" value="P:response to stress"/>
    <property type="evidence" value="ECO:0007669"/>
    <property type="project" value="TreeGrafter"/>
</dbReference>
<evidence type="ECO:0000313" key="3">
    <source>
        <dbReference type="Proteomes" id="UP000183417"/>
    </source>
</evidence>
<dbReference type="InterPro" id="IPR039422">
    <property type="entry name" value="MarR/SlyA-like"/>
</dbReference>
<evidence type="ECO:0000313" key="2">
    <source>
        <dbReference type="EMBL" id="SDY91044.1"/>
    </source>
</evidence>
<dbReference type="RefSeq" id="WP_012205532.1">
    <property type="nucleotide sequence ID" value="NZ_CP141274.1"/>
</dbReference>
<dbReference type="SMART" id="SM00347">
    <property type="entry name" value="HTH_MARR"/>
    <property type="match status" value="1"/>
</dbReference>
<name>A0A1H3NQB8_9BURK</name>
<reference evidence="2 3" key="1">
    <citation type="submission" date="2016-10" db="EMBL/GenBank/DDBJ databases">
        <authorList>
            <person name="de Groot N.N."/>
        </authorList>
    </citation>
    <scope>NUCLEOTIDE SEQUENCE [LARGE SCALE GENOMIC DNA]</scope>
    <source>
        <strain evidence="2 3">LMG 24775</strain>
    </source>
</reference>
<dbReference type="InterPro" id="IPR036390">
    <property type="entry name" value="WH_DNA-bd_sf"/>
</dbReference>
<accession>A0A1H3NQB8</accession>
<dbReference type="Proteomes" id="UP000183417">
    <property type="component" value="Unassembled WGS sequence"/>
</dbReference>
<dbReference type="Pfam" id="PF12802">
    <property type="entry name" value="MarR_2"/>
    <property type="match status" value="1"/>
</dbReference>
<proteinExistence type="predicted"/>
<sequence>MRTSALARRDPEKSAMAMDYQPAELENYPGYHIRRLQQIAVAVFMEETQEFGVTPVQYAALSAVLRQPGVDQRTLARMIGFDTSTIGSVIDRLEARGLMVRNTSPADRRVRLLSVTAEGAALLAAAEPSVLRAQQRMLEPLPQEQRGLFMDMMAVLVRQNDELARAPSTLAARRAAAD</sequence>
<dbReference type="Gene3D" id="1.10.10.10">
    <property type="entry name" value="Winged helix-like DNA-binding domain superfamily/Winged helix DNA-binding domain"/>
    <property type="match status" value="1"/>
</dbReference>
<dbReference type="PROSITE" id="PS50995">
    <property type="entry name" value="HTH_MARR_2"/>
    <property type="match status" value="1"/>
</dbReference>
<evidence type="ECO:0000259" key="1">
    <source>
        <dbReference type="PROSITE" id="PS50995"/>
    </source>
</evidence>
<dbReference type="PANTHER" id="PTHR33164">
    <property type="entry name" value="TRANSCRIPTIONAL REGULATOR, MARR FAMILY"/>
    <property type="match status" value="1"/>
</dbReference>
<feature type="domain" description="HTH marR-type" evidence="1">
    <location>
        <begin position="1"/>
        <end position="158"/>
    </location>
</feature>
<dbReference type="PANTHER" id="PTHR33164:SF95">
    <property type="entry name" value="TRANSCRIPTIONAL REGULATOR"/>
    <property type="match status" value="1"/>
</dbReference>
<dbReference type="EMBL" id="FNPE01000009">
    <property type="protein sequence ID" value="SDY91044.1"/>
    <property type="molecule type" value="Genomic_DNA"/>
</dbReference>
<dbReference type="GO" id="GO:0003700">
    <property type="term" value="F:DNA-binding transcription factor activity"/>
    <property type="evidence" value="ECO:0007669"/>
    <property type="project" value="InterPro"/>
</dbReference>
<organism evidence="2 3">
    <name type="scientific">Delftia lacustris</name>
    <dbReference type="NCBI Taxonomy" id="558537"/>
    <lineage>
        <taxon>Bacteria</taxon>
        <taxon>Pseudomonadati</taxon>
        <taxon>Pseudomonadota</taxon>
        <taxon>Betaproteobacteria</taxon>
        <taxon>Burkholderiales</taxon>
        <taxon>Comamonadaceae</taxon>
        <taxon>Delftia</taxon>
    </lineage>
</organism>
<gene>
    <name evidence="2" type="ORF">SAMN05421547_10987</name>
</gene>